<feature type="transmembrane region" description="Helical" evidence="6">
    <location>
        <begin position="52"/>
        <end position="76"/>
    </location>
</feature>
<dbReference type="PANTHER" id="PTHR30474:SF1">
    <property type="entry name" value="PEPTIDOGLYCAN GLYCOSYLTRANSFERASE MRDB"/>
    <property type="match status" value="1"/>
</dbReference>
<evidence type="ECO:0000256" key="1">
    <source>
        <dbReference type="ARBA" id="ARBA00004141"/>
    </source>
</evidence>
<dbReference type="InterPro" id="IPR011923">
    <property type="entry name" value="RodA/MrdB"/>
</dbReference>
<evidence type="ECO:0000313" key="8">
    <source>
        <dbReference type="Proteomes" id="UP000005868"/>
    </source>
</evidence>
<feature type="transmembrane region" description="Helical" evidence="6">
    <location>
        <begin position="195"/>
        <end position="213"/>
    </location>
</feature>
<dbReference type="eggNOG" id="COG0772">
    <property type="taxonomic scope" value="Bacteria"/>
</dbReference>
<dbReference type="GO" id="GO:0015648">
    <property type="term" value="F:lipid-linked peptidoglycan transporter activity"/>
    <property type="evidence" value="ECO:0007669"/>
    <property type="project" value="TreeGrafter"/>
</dbReference>
<evidence type="ECO:0000256" key="3">
    <source>
        <dbReference type="ARBA" id="ARBA00022960"/>
    </source>
</evidence>
<reference evidence="8" key="1">
    <citation type="submission" date="2011-10" db="EMBL/GenBank/DDBJ databases">
        <title>The complete genome of chromosome of Thermovirga lienii DSM 17291.</title>
        <authorList>
            <consortium name="US DOE Joint Genome Institute (JGI-PGF)"/>
            <person name="Lucas S."/>
            <person name="Copeland A."/>
            <person name="Lapidus A."/>
            <person name="Glavina del Rio T."/>
            <person name="Dalin E."/>
            <person name="Tice H."/>
            <person name="Bruce D."/>
            <person name="Goodwin L."/>
            <person name="Pitluck S."/>
            <person name="Peters L."/>
            <person name="Mikhailova N."/>
            <person name="Saunders E."/>
            <person name="Kyrpides N."/>
            <person name="Mavromatis K."/>
            <person name="Ivanova N."/>
            <person name="Last F.I."/>
            <person name="Brettin T."/>
            <person name="Detter J.C."/>
            <person name="Han C."/>
            <person name="Larimer F."/>
            <person name="Land M."/>
            <person name="Hauser L."/>
            <person name="Markowitz V."/>
            <person name="Cheng J.-F."/>
            <person name="Hugenholtz P."/>
            <person name="Woyke T."/>
            <person name="Wu D."/>
            <person name="Spring S."/>
            <person name="Schroeder M."/>
            <person name="Brambilla E.-M."/>
            <person name="Klenk H.-P."/>
            <person name="Eisen J.A."/>
        </authorList>
    </citation>
    <scope>NUCLEOTIDE SEQUENCE [LARGE SCALE GENOMIC DNA]</scope>
    <source>
        <strain evidence="8">ATCC BAA-1197 / DSM 17291 / Cas60314</strain>
    </source>
</reference>
<evidence type="ECO:0000256" key="6">
    <source>
        <dbReference type="SAM" id="Phobius"/>
    </source>
</evidence>
<reference evidence="7 8" key="2">
    <citation type="journal article" date="2012" name="Stand. Genomic Sci.">
        <title>Genome sequence of the moderately thermophilic, amino-acid-degrading and sulfur-reducing bacterium Thermovirga lienii type strain (Cas60314(T)).</title>
        <authorList>
            <person name="Goker M."/>
            <person name="Saunders E."/>
            <person name="Lapidus A."/>
            <person name="Nolan M."/>
            <person name="Lucas S."/>
            <person name="Hammon N."/>
            <person name="Deshpande S."/>
            <person name="Cheng J.F."/>
            <person name="Han C."/>
            <person name="Tapia R."/>
            <person name="Goodwin L.A."/>
            <person name="Pitluck S."/>
            <person name="Liolios K."/>
            <person name="Mavromatis K."/>
            <person name="Pagani I."/>
            <person name="Ivanova N."/>
            <person name="Mikhailova N."/>
            <person name="Pati A."/>
            <person name="Chen A."/>
            <person name="Palaniappan K."/>
            <person name="Land M."/>
            <person name="Chang Y.J."/>
            <person name="Jeffries C.D."/>
            <person name="Brambilla E.M."/>
            <person name="Rohde M."/>
            <person name="Spring S."/>
            <person name="Detter J.C."/>
            <person name="Woyke T."/>
            <person name="Bristow J."/>
            <person name="Eisen J.A."/>
            <person name="Markowitz V."/>
            <person name="Hugenholtz P."/>
            <person name="Kyrpides N.C."/>
            <person name="Klenk H.P."/>
        </authorList>
    </citation>
    <scope>NUCLEOTIDE SEQUENCE [LARGE SCALE GENOMIC DNA]</scope>
    <source>
        <strain evidence="8">ATCC BAA-1197 / DSM 17291 / Cas60314</strain>
    </source>
</reference>
<keyword evidence="4 6" id="KW-1133">Transmembrane helix</keyword>
<dbReference type="EMBL" id="CP003096">
    <property type="protein sequence ID" value="AER66362.1"/>
    <property type="molecule type" value="Genomic_DNA"/>
</dbReference>
<dbReference type="Pfam" id="PF01098">
    <property type="entry name" value="FTSW_RODA_SPOVE"/>
    <property type="match status" value="1"/>
</dbReference>
<dbReference type="HOGENOM" id="CLU_029243_2_1_0"/>
<feature type="transmembrane region" description="Helical" evidence="6">
    <location>
        <begin position="174"/>
        <end position="190"/>
    </location>
</feature>
<protein>
    <submittedName>
        <fullName evidence="7">Rod shape-determining protein RodA</fullName>
    </submittedName>
</protein>
<proteinExistence type="predicted"/>
<keyword evidence="2 6" id="KW-0812">Transmembrane</keyword>
<dbReference type="PANTHER" id="PTHR30474">
    <property type="entry name" value="CELL CYCLE PROTEIN"/>
    <property type="match status" value="1"/>
</dbReference>
<keyword evidence="8" id="KW-1185">Reference proteome</keyword>
<sequence length="382" mass="42141">MRKFLRSMLERFSALRNMDFWALATVLLLFMVGLMSIYSATASRGYIARYFVYRQIIWGLISSGAFLLVFCVGYQRLLKWSAIIYAIVLLLMAFVLVAGTISRGSQSWIDIGRLLHLGQVRIQPSELGKVSLALVLSSWLSRFPPSRFKNFLGALIIAGLSGMLVLLQPDLGTAAVYACVTLGILFAAGAPKKYIGTLMAIALICLPVGWHFLKEYQKLRLLVFINPYLDPLGAGYNVIQSRIAVGAGGLWGKGFLKGTQSKLYFLPEPHTDFIFSVFAEEFGFVGAVSIVALFGFLLYRLLRTAKLTKDKRAKMYIVGISAWIWFQVVESIAMSMGLAPVTGLPLPLLSYGGSSLVSISVAFAIVQSIYASTKKQYKLTSD</sequence>
<evidence type="ECO:0000256" key="5">
    <source>
        <dbReference type="ARBA" id="ARBA00023136"/>
    </source>
</evidence>
<feature type="transmembrane region" description="Helical" evidence="6">
    <location>
        <begin position="282"/>
        <end position="302"/>
    </location>
</feature>
<dbReference type="STRING" id="580340.Tlie_0627"/>
<dbReference type="GO" id="GO:0008360">
    <property type="term" value="P:regulation of cell shape"/>
    <property type="evidence" value="ECO:0007669"/>
    <property type="project" value="UniProtKB-KW"/>
</dbReference>
<dbReference type="GO" id="GO:0005886">
    <property type="term" value="C:plasma membrane"/>
    <property type="evidence" value="ECO:0007669"/>
    <property type="project" value="TreeGrafter"/>
</dbReference>
<dbReference type="InterPro" id="IPR001182">
    <property type="entry name" value="FtsW/RodA"/>
</dbReference>
<name>G7V8S1_THELD</name>
<organism evidence="7 8">
    <name type="scientific">Thermovirga lienii (strain ATCC BAA-1197 / DSM 17291 / Cas60314)</name>
    <dbReference type="NCBI Taxonomy" id="580340"/>
    <lineage>
        <taxon>Bacteria</taxon>
        <taxon>Thermotogati</taxon>
        <taxon>Synergistota</taxon>
        <taxon>Synergistia</taxon>
        <taxon>Synergistales</taxon>
        <taxon>Thermovirgaceae</taxon>
        <taxon>Thermovirga</taxon>
    </lineage>
</organism>
<feature type="transmembrane region" description="Helical" evidence="6">
    <location>
        <begin position="314"/>
        <end position="336"/>
    </location>
</feature>
<dbReference type="NCBIfam" id="TIGR02210">
    <property type="entry name" value="rodA_shape"/>
    <property type="match status" value="1"/>
</dbReference>
<evidence type="ECO:0000256" key="2">
    <source>
        <dbReference type="ARBA" id="ARBA00022692"/>
    </source>
</evidence>
<keyword evidence="3" id="KW-0133">Cell shape</keyword>
<evidence type="ECO:0000313" key="7">
    <source>
        <dbReference type="EMBL" id="AER66362.1"/>
    </source>
</evidence>
<dbReference type="KEGG" id="tli:Tlie_0627"/>
<dbReference type="GO" id="GO:0051301">
    <property type="term" value="P:cell division"/>
    <property type="evidence" value="ECO:0007669"/>
    <property type="project" value="InterPro"/>
</dbReference>
<comment type="subcellular location">
    <subcellularLocation>
        <location evidence="1">Membrane</location>
        <topology evidence="1">Multi-pass membrane protein</topology>
    </subcellularLocation>
</comment>
<dbReference type="Proteomes" id="UP000005868">
    <property type="component" value="Chromosome"/>
</dbReference>
<keyword evidence="5 6" id="KW-0472">Membrane</keyword>
<evidence type="ECO:0000256" key="4">
    <source>
        <dbReference type="ARBA" id="ARBA00022989"/>
    </source>
</evidence>
<feature type="transmembrane region" description="Helical" evidence="6">
    <location>
        <begin position="348"/>
        <end position="370"/>
    </location>
</feature>
<dbReference type="AlphaFoldDB" id="G7V8S1"/>
<feature type="transmembrane region" description="Helical" evidence="6">
    <location>
        <begin position="20"/>
        <end position="40"/>
    </location>
</feature>
<accession>G7V8S1</accession>
<gene>
    <name evidence="7" type="ordered locus">Tlie_0627</name>
</gene>
<dbReference type="GO" id="GO:0032153">
    <property type="term" value="C:cell division site"/>
    <property type="evidence" value="ECO:0007669"/>
    <property type="project" value="TreeGrafter"/>
</dbReference>
<feature type="transmembrane region" description="Helical" evidence="6">
    <location>
        <begin position="82"/>
        <end position="101"/>
    </location>
</feature>